<keyword evidence="3" id="KW-0464">Manganese</keyword>
<evidence type="ECO:0000256" key="5">
    <source>
        <dbReference type="SAM" id="MobiDB-lite"/>
    </source>
</evidence>
<gene>
    <name evidence="6" type="primary">rocF</name>
    <name evidence="6" type="ORF">GCM10009750_08720</name>
</gene>
<comment type="similarity">
    <text evidence="4">Belongs to the arginase family.</text>
</comment>
<dbReference type="PIRSF" id="PIRSF036979">
    <property type="entry name" value="Arginase"/>
    <property type="match status" value="1"/>
</dbReference>
<dbReference type="Gene3D" id="3.40.800.10">
    <property type="entry name" value="Ureohydrolase domain"/>
    <property type="match status" value="1"/>
</dbReference>
<reference evidence="7" key="1">
    <citation type="journal article" date="2019" name="Int. J. Syst. Evol. Microbiol.">
        <title>The Global Catalogue of Microorganisms (GCM) 10K type strain sequencing project: providing services to taxonomists for standard genome sequencing and annotation.</title>
        <authorList>
            <consortium name="The Broad Institute Genomics Platform"/>
            <consortium name="The Broad Institute Genome Sequencing Center for Infectious Disease"/>
            <person name="Wu L."/>
            <person name="Ma J."/>
        </authorList>
    </citation>
    <scope>NUCLEOTIDE SEQUENCE [LARGE SCALE GENOMIC DNA]</scope>
    <source>
        <strain evidence="7">JCM 14323</strain>
    </source>
</reference>
<dbReference type="InterPro" id="IPR006035">
    <property type="entry name" value="Ureohydrolase"/>
</dbReference>
<dbReference type="PANTHER" id="PTHR43782">
    <property type="entry name" value="ARGINASE"/>
    <property type="match status" value="1"/>
</dbReference>
<evidence type="ECO:0000256" key="3">
    <source>
        <dbReference type="ARBA" id="ARBA00023211"/>
    </source>
</evidence>
<dbReference type="PANTHER" id="PTHR43782:SF3">
    <property type="entry name" value="ARGINASE"/>
    <property type="match status" value="1"/>
</dbReference>
<protein>
    <submittedName>
        <fullName evidence="6">Arginase</fullName>
    </submittedName>
</protein>
<keyword evidence="7" id="KW-1185">Reference proteome</keyword>
<evidence type="ECO:0000256" key="2">
    <source>
        <dbReference type="ARBA" id="ARBA00022801"/>
    </source>
</evidence>
<dbReference type="RefSeq" id="WP_157427191.1">
    <property type="nucleotide sequence ID" value="NZ_BAAANK010000002.1"/>
</dbReference>
<feature type="compositionally biased region" description="Basic and acidic residues" evidence="5">
    <location>
        <begin position="311"/>
        <end position="321"/>
    </location>
</feature>
<dbReference type="SUPFAM" id="SSF52768">
    <property type="entry name" value="Arginase/deacetylase"/>
    <property type="match status" value="1"/>
</dbReference>
<keyword evidence="2" id="KW-0378">Hydrolase</keyword>
<accession>A0ABP4YT80</accession>
<organism evidence="6 7">
    <name type="scientific">Agromyces salentinus</name>
    <dbReference type="NCBI Taxonomy" id="269421"/>
    <lineage>
        <taxon>Bacteria</taxon>
        <taxon>Bacillati</taxon>
        <taxon>Actinomycetota</taxon>
        <taxon>Actinomycetes</taxon>
        <taxon>Micrococcales</taxon>
        <taxon>Microbacteriaceae</taxon>
        <taxon>Agromyces</taxon>
    </lineage>
</organism>
<dbReference type="PROSITE" id="PS51409">
    <property type="entry name" value="ARGINASE_2"/>
    <property type="match status" value="1"/>
</dbReference>
<evidence type="ECO:0000313" key="7">
    <source>
        <dbReference type="Proteomes" id="UP001501746"/>
    </source>
</evidence>
<dbReference type="EMBL" id="BAAANK010000002">
    <property type="protein sequence ID" value="GAA1827502.1"/>
    <property type="molecule type" value="Genomic_DNA"/>
</dbReference>
<dbReference type="Pfam" id="PF00491">
    <property type="entry name" value="Arginase"/>
    <property type="match status" value="1"/>
</dbReference>
<feature type="region of interest" description="Disordered" evidence="5">
    <location>
        <begin position="301"/>
        <end position="321"/>
    </location>
</feature>
<evidence type="ECO:0000313" key="6">
    <source>
        <dbReference type="EMBL" id="GAA1827502.1"/>
    </source>
</evidence>
<proteinExistence type="inferred from homology"/>
<dbReference type="Proteomes" id="UP001501746">
    <property type="component" value="Unassembled WGS sequence"/>
</dbReference>
<evidence type="ECO:0000256" key="1">
    <source>
        <dbReference type="ARBA" id="ARBA00022723"/>
    </source>
</evidence>
<sequence>MTDARRSARDRARWGLIGVPSSAAAHWPGVDQAPRALRASGLVEQLRTRSIEVEDLGDLPTSTWRADRRDGGVNNVAAVVAGLAEARQRIVRALRSGYRPLVVGGECTLTLAMVSAFLDDDRDVGVVYVDGGQDLVVPAEHPEEPIADAMGVAHLLDLPGVDDSLASVGPRRPLLDSSRIVFFGYADREEDVHGRVHSTRIPASAINAEPEASAMQALSALASPEIVIHLDVDVLDFLETPAADIAIYDRGLRRESLARALRVLAGDPRCRGLLLVEYNPDHDPSRTAAATLVDLLAGGLPDGTDDPIDDTTMHGGRDDDG</sequence>
<comment type="caution">
    <text evidence="6">The sequence shown here is derived from an EMBL/GenBank/DDBJ whole genome shotgun (WGS) entry which is preliminary data.</text>
</comment>
<evidence type="ECO:0000256" key="4">
    <source>
        <dbReference type="PROSITE-ProRule" id="PRU00742"/>
    </source>
</evidence>
<name>A0ABP4YT80_9MICO</name>
<keyword evidence="1" id="KW-0479">Metal-binding</keyword>
<dbReference type="InterPro" id="IPR023696">
    <property type="entry name" value="Ureohydrolase_dom_sf"/>
</dbReference>